<evidence type="ECO:0008006" key="4">
    <source>
        <dbReference type="Google" id="ProtNLM"/>
    </source>
</evidence>
<name>R1AQY5_9FIRM</name>
<dbReference type="Proteomes" id="UP000013378">
    <property type="component" value="Unassembled WGS sequence"/>
</dbReference>
<evidence type="ECO:0000313" key="3">
    <source>
        <dbReference type="Proteomes" id="UP000013378"/>
    </source>
</evidence>
<feature type="transmembrane region" description="Helical" evidence="1">
    <location>
        <begin position="12"/>
        <end position="34"/>
    </location>
</feature>
<accession>R1AQY5</accession>
<proteinExistence type="predicted"/>
<dbReference type="AlphaFoldDB" id="R1AQY5"/>
<keyword evidence="1" id="KW-1133">Transmembrane helix</keyword>
<dbReference type="eggNOG" id="ENOG5032UCY">
    <property type="taxonomic scope" value="Bacteria"/>
</dbReference>
<dbReference type="Pfam" id="PF14221">
    <property type="entry name" value="DUF4330"/>
    <property type="match status" value="1"/>
</dbReference>
<sequence>MKLIDDKGKVFGIINVIDLTVLLILILLVVGGGYKVLNSQPQVVNKSENVVVKVEISGVRKPTVDGIKVGDFLYHYDRGNLFGKIVDKKVENYKEEVPTSDGKIVLADVPNKYRVILTVESSATITDQVTIIGGEHTRIGTQYRLKNKNVAVFSTVLGIEVK</sequence>
<keyword evidence="3" id="KW-1185">Reference proteome</keyword>
<dbReference type="EMBL" id="ARZA01000268">
    <property type="protein sequence ID" value="EOC99537.1"/>
    <property type="molecule type" value="Genomic_DNA"/>
</dbReference>
<gene>
    <name evidence="2" type="ORF">L21TH_2449</name>
</gene>
<keyword evidence="1" id="KW-0812">Transmembrane</keyword>
<dbReference type="OrthoDB" id="1723529at2"/>
<dbReference type="InterPro" id="IPR025480">
    <property type="entry name" value="DUF4330"/>
</dbReference>
<evidence type="ECO:0000313" key="2">
    <source>
        <dbReference type="EMBL" id="EOC99537.1"/>
    </source>
</evidence>
<evidence type="ECO:0000256" key="1">
    <source>
        <dbReference type="SAM" id="Phobius"/>
    </source>
</evidence>
<dbReference type="RefSeq" id="WP_006316967.1">
    <property type="nucleotide sequence ID" value="NZ_ARZA01000268.1"/>
</dbReference>
<reference evidence="2 3" key="1">
    <citation type="journal article" date="2015" name="Geomicrobiol. J.">
        <title>Caldisalinibacter kiritimatiensis gen. nov., sp. nov., a moderately thermohalophilic thiosulfate-reducing bacterium from a hypersaline microbial mat.</title>
        <authorList>
            <person name="Ben Hania W."/>
            <person name="Joseph M."/>
            <person name="Fiebig A."/>
            <person name="Bunk B."/>
            <person name="Klenk H.-P."/>
            <person name="Fardeau M.-L."/>
            <person name="Spring S."/>
        </authorList>
    </citation>
    <scope>NUCLEOTIDE SEQUENCE [LARGE SCALE GENOMIC DNA]</scope>
    <source>
        <strain evidence="2 3">L21-TH-D2</strain>
    </source>
</reference>
<dbReference type="STRING" id="1304284.L21TH_2449"/>
<comment type="caution">
    <text evidence="2">The sequence shown here is derived from an EMBL/GenBank/DDBJ whole genome shotgun (WGS) entry which is preliminary data.</text>
</comment>
<protein>
    <recommendedName>
        <fullName evidence="4">DUF4330 domain-containing protein</fullName>
    </recommendedName>
</protein>
<organism evidence="2 3">
    <name type="scientific">Caldisalinibacter kiritimatiensis</name>
    <dbReference type="NCBI Taxonomy" id="1304284"/>
    <lineage>
        <taxon>Bacteria</taxon>
        <taxon>Bacillati</taxon>
        <taxon>Bacillota</taxon>
        <taxon>Tissierellia</taxon>
        <taxon>Tissierellales</taxon>
        <taxon>Thermohalobacteraceae</taxon>
        <taxon>Caldisalinibacter</taxon>
    </lineage>
</organism>
<keyword evidence="1" id="KW-0472">Membrane</keyword>